<organism evidence="1">
    <name type="scientific">uncultured Caudovirales phage</name>
    <dbReference type="NCBI Taxonomy" id="2100421"/>
    <lineage>
        <taxon>Viruses</taxon>
        <taxon>Duplodnaviria</taxon>
        <taxon>Heunggongvirae</taxon>
        <taxon>Uroviricota</taxon>
        <taxon>Caudoviricetes</taxon>
        <taxon>Peduoviridae</taxon>
        <taxon>Maltschvirus</taxon>
        <taxon>Maltschvirus maltsch</taxon>
    </lineage>
</organism>
<accession>A0A6J5S2M7</accession>
<name>A0A6J5S2M7_9CAUD</name>
<protein>
    <submittedName>
        <fullName evidence="1">Uncharacterized protein</fullName>
    </submittedName>
</protein>
<sequence length="157" mass="18212">MIDNDRFEKIAKGKFDTVKSILESLKNNDLFNRKDRSNRTNKNIDQYIAGYQDATDHMIRYFKDSDDAKYLFFEACGICLASHHYKNGARSAINSMKLVERQEIILDEIEAIADSINVKIVYCMDIIDKKCRECSCSHAIIDCLDEISVKIISWRNK</sequence>
<gene>
    <name evidence="1" type="ORF">UFOVP1361_8</name>
</gene>
<proteinExistence type="predicted"/>
<dbReference type="EMBL" id="LR797308">
    <property type="protein sequence ID" value="CAB4201949.1"/>
    <property type="molecule type" value="Genomic_DNA"/>
</dbReference>
<reference evidence="1" key="1">
    <citation type="submission" date="2020-05" db="EMBL/GenBank/DDBJ databases">
        <authorList>
            <person name="Chiriac C."/>
            <person name="Salcher M."/>
            <person name="Ghai R."/>
            <person name="Kavagutti S V."/>
        </authorList>
    </citation>
    <scope>NUCLEOTIDE SEQUENCE</scope>
</reference>
<evidence type="ECO:0000313" key="1">
    <source>
        <dbReference type="EMBL" id="CAB4201949.1"/>
    </source>
</evidence>